<evidence type="ECO:0000313" key="2">
    <source>
        <dbReference type="Proteomes" id="UP001458880"/>
    </source>
</evidence>
<keyword evidence="2" id="KW-1185">Reference proteome</keyword>
<sequence>MSPAEVFFGYKIVPMSHTILKDHLHRELRIDCYVKARGDLRECAKLKDKKTEEENEQLHPEIDVNPKMSAKFIVPYQITRVLDNDRYCVADLPEHQVSQKPFTAILAPERIKLWKRFEVRQ</sequence>
<reference evidence="1 2" key="1">
    <citation type="journal article" date="2024" name="BMC Genomics">
        <title>De novo assembly and annotation of Popillia japonica's genome with initial clues to its potential as an invasive pest.</title>
        <authorList>
            <person name="Cucini C."/>
            <person name="Boschi S."/>
            <person name="Funari R."/>
            <person name="Cardaioli E."/>
            <person name="Iannotti N."/>
            <person name="Marturano G."/>
            <person name="Paoli F."/>
            <person name="Bruttini M."/>
            <person name="Carapelli A."/>
            <person name="Frati F."/>
            <person name="Nardi F."/>
        </authorList>
    </citation>
    <scope>NUCLEOTIDE SEQUENCE [LARGE SCALE GENOMIC DNA]</scope>
    <source>
        <strain evidence="1">DMR45628</strain>
    </source>
</reference>
<dbReference type="Proteomes" id="UP001458880">
    <property type="component" value="Unassembled WGS sequence"/>
</dbReference>
<organism evidence="1 2">
    <name type="scientific">Popillia japonica</name>
    <name type="common">Japanese beetle</name>
    <dbReference type="NCBI Taxonomy" id="7064"/>
    <lineage>
        <taxon>Eukaryota</taxon>
        <taxon>Metazoa</taxon>
        <taxon>Ecdysozoa</taxon>
        <taxon>Arthropoda</taxon>
        <taxon>Hexapoda</taxon>
        <taxon>Insecta</taxon>
        <taxon>Pterygota</taxon>
        <taxon>Neoptera</taxon>
        <taxon>Endopterygota</taxon>
        <taxon>Coleoptera</taxon>
        <taxon>Polyphaga</taxon>
        <taxon>Scarabaeiformia</taxon>
        <taxon>Scarabaeidae</taxon>
        <taxon>Rutelinae</taxon>
        <taxon>Popillia</taxon>
    </lineage>
</organism>
<dbReference type="EMBL" id="JASPKY010000634">
    <property type="protein sequence ID" value="KAK9687547.1"/>
    <property type="molecule type" value="Genomic_DNA"/>
</dbReference>
<evidence type="ECO:0000313" key="1">
    <source>
        <dbReference type="EMBL" id="KAK9687547.1"/>
    </source>
</evidence>
<name>A0AAW1IDU8_POPJA</name>
<comment type="caution">
    <text evidence="1">The sequence shown here is derived from an EMBL/GenBank/DDBJ whole genome shotgun (WGS) entry which is preliminary data.</text>
</comment>
<dbReference type="AlphaFoldDB" id="A0AAW1IDU8"/>
<proteinExistence type="predicted"/>
<gene>
    <name evidence="1" type="ORF">QE152_g36177</name>
</gene>
<accession>A0AAW1IDU8</accession>
<protein>
    <submittedName>
        <fullName evidence="1">Uncharacterized protein</fullName>
    </submittedName>
</protein>